<keyword evidence="4" id="KW-0238">DNA-binding</keyword>
<dbReference type="PANTHER" id="PTHR30405">
    <property type="entry name" value="TRANSPOSASE"/>
    <property type="match status" value="1"/>
</dbReference>
<accession>A0A402AAV2</accession>
<dbReference type="InterPro" id="IPR001959">
    <property type="entry name" value="Transposase"/>
</dbReference>
<comment type="caution">
    <text evidence="8">The sequence shown here is derived from an EMBL/GenBank/DDBJ whole genome shotgun (WGS) entry which is preliminary data.</text>
</comment>
<organism evidence="8 9">
    <name type="scientific">Dictyobacter kobayashii</name>
    <dbReference type="NCBI Taxonomy" id="2014872"/>
    <lineage>
        <taxon>Bacteria</taxon>
        <taxon>Bacillati</taxon>
        <taxon>Chloroflexota</taxon>
        <taxon>Ktedonobacteria</taxon>
        <taxon>Ktedonobacterales</taxon>
        <taxon>Dictyobacteraceae</taxon>
        <taxon>Dictyobacter</taxon>
    </lineage>
</organism>
<dbReference type="Pfam" id="PF07282">
    <property type="entry name" value="Cas12f1-like_TNB"/>
    <property type="match status" value="1"/>
</dbReference>
<reference evidence="9" key="1">
    <citation type="submission" date="2018-12" db="EMBL/GenBank/DDBJ databases">
        <title>Tengunoibacter tsumagoiensis gen. nov., sp. nov., Dictyobacter kobayashii sp. nov., D. alpinus sp. nov., and D. joshuensis sp. nov. and description of Dictyobacteraceae fam. nov. within the order Ktedonobacterales isolated from Tengu-no-mugimeshi.</title>
        <authorList>
            <person name="Wang C.M."/>
            <person name="Zheng Y."/>
            <person name="Sakai Y."/>
            <person name="Toyoda A."/>
            <person name="Minakuchi Y."/>
            <person name="Abe K."/>
            <person name="Yokota A."/>
            <person name="Yabe S."/>
        </authorList>
    </citation>
    <scope>NUCLEOTIDE SEQUENCE [LARGE SCALE GENOMIC DNA]</scope>
    <source>
        <strain evidence="9">Uno11</strain>
    </source>
</reference>
<dbReference type="EMBL" id="BIFS01000001">
    <property type="protein sequence ID" value="GCE16239.1"/>
    <property type="molecule type" value="Genomic_DNA"/>
</dbReference>
<evidence type="ECO:0008006" key="10">
    <source>
        <dbReference type="Google" id="ProtNLM"/>
    </source>
</evidence>
<dbReference type="AlphaFoldDB" id="A0A402AAV2"/>
<proteinExistence type="inferred from homology"/>
<evidence type="ECO:0000313" key="9">
    <source>
        <dbReference type="Proteomes" id="UP000287188"/>
    </source>
</evidence>
<evidence type="ECO:0000256" key="1">
    <source>
        <dbReference type="ARBA" id="ARBA00008761"/>
    </source>
</evidence>
<name>A0A402AAV2_9CHLR</name>
<evidence type="ECO:0000256" key="4">
    <source>
        <dbReference type="ARBA" id="ARBA00023125"/>
    </source>
</evidence>
<feature type="domain" description="Probable transposase IS891/IS1136/IS1341" evidence="6">
    <location>
        <begin position="27"/>
        <end position="140"/>
    </location>
</feature>
<comment type="similarity">
    <text evidence="2">In the N-terminal section; belongs to the transposase 2 family.</text>
</comment>
<dbReference type="Pfam" id="PF01385">
    <property type="entry name" value="OrfB_IS605"/>
    <property type="match status" value="1"/>
</dbReference>
<sequence>MAENLRFHGKIMGARMSKTADWWFISITVEIPQEPSFKRAAAVGIDVGLNRLVTLSTAEGYENQAFLKASLHKLRQANKRLHRRVQGSKNREKARRQVARLHYRITCLRQDLLHKVSTHLATCYGIIGIEDLNLKGMLKNRCLARSLSDAALGTLLSLLTSKVEQRSGQVVKVGRFFPSSKTCHGCGWRWEDMDLSDRLFVCQNADCAYHHVPQDRDHNASLNILDEALRLIGLMDQAVGGTGSDEDAKLAVDWMEDQKSFGFEAIEDEAATTRGVGLCLHTFYYINWSRFAFYLCHSITKRTPTLSVHWRYSLCDSTSTYLLVVLLHATNIGFV</sequence>
<dbReference type="InterPro" id="IPR051399">
    <property type="entry name" value="RNA-guided_DNA_endo/Transpos"/>
</dbReference>
<dbReference type="InterPro" id="IPR010095">
    <property type="entry name" value="Cas12f1-like_TNB"/>
</dbReference>
<keyword evidence="5" id="KW-0233">DNA recombination</keyword>
<dbReference type="PANTHER" id="PTHR30405:SF11">
    <property type="entry name" value="RNA-GUIDED DNA ENDONUCLEASE RV2885C-RELATED"/>
    <property type="match status" value="1"/>
</dbReference>
<dbReference type="Proteomes" id="UP000287188">
    <property type="component" value="Unassembled WGS sequence"/>
</dbReference>
<evidence type="ECO:0000259" key="7">
    <source>
        <dbReference type="Pfam" id="PF07282"/>
    </source>
</evidence>
<evidence type="ECO:0000256" key="2">
    <source>
        <dbReference type="ARBA" id="ARBA00011044"/>
    </source>
</evidence>
<evidence type="ECO:0000256" key="5">
    <source>
        <dbReference type="ARBA" id="ARBA00023172"/>
    </source>
</evidence>
<keyword evidence="9" id="KW-1185">Reference proteome</keyword>
<dbReference type="GO" id="GO:0032196">
    <property type="term" value="P:transposition"/>
    <property type="evidence" value="ECO:0007669"/>
    <property type="project" value="UniProtKB-KW"/>
</dbReference>
<keyword evidence="3" id="KW-0815">Transposition</keyword>
<protein>
    <recommendedName>
        <fullName evidence="10">Transposase</fullName>
    </recommendedName>
</protein>
<dbReference type="GO" id="GO:0006310">
    <property type="term" value="P:DNA recombination"/>
    <property type="evidence" value="ECO:0007669"/>
    <property type="project" value="UniProtKB-KW"/>
</dbReference>
<comment type="similarity">
    <text evidence="1">In the C-terminal section; belongs to the transposase 35 family.</text>
</comment>
<dbReference type="GO" id="GO:0003677">
    <property type="term" value="F:DNA binding"/>
    <property type="evidence" value="ECO:0007669"/>
    <property type="project" value="UniProtKB-KW"/>
</dbReference>
<gene>
    <name evidence="8" type="ORF">KDK_00390</name>
</gene>
<evidence type="ECO:0000259" key="6">
    <source>
        <dbReference type="Pfam" id="PF01385"/>
    </source>
</evidence>
<evidence type="ECO:0000256" key="3">
    <source>
        <dbReference type="ARBA" id="ARBA00022578"/>
    </source>
</evidence>
<feature type="domain" description="Cas12f1-like TNB" evidence="7">
    <location>
        <begin position="154"/>
        <end position="224"/>
    </location>
</feature>
<evidence type="ECO:0000313" key="8">
    <source>
        <dbReference type="EMBL" id="GCE16239.1"/>
    </source>
</evidence>
<dbReference type="NCBIfam" id="NF040570">
    <property type="entry name" value="guided_TnpB"/>
    <property type="match status" value="1"/>
</dbReference>